<dbReference type="Gene3D" id="3.40.190.80">
    <property type="match status" value="1"/>
</dbReference>
<dbReference type="GO" id="GO:0006020">
    <property type="term" value="P:inositol metabolic process"/>
    <property type="evidence" value="ECO:0007669"/>
    <property type="project" value="TreeGrafter"/>
</dbReference>
<comment type="caution">
    <text evidence="3">The sequence shown here is derived from an EMBL/GenBank/DDBJ whole genome shotgun (WGS) entry which is preliminary data.</text>
</comment>
<dbReference type="GO" id="GO:0046872">
    <property type="term" value="F:metal ion binding"/>
    <property type="evidence" value="ECO:0007669"/>
    <property type="project" value="UniProtKB-KW"/>
</dbReference>
<dbReference type="Proteomes" id="UP000778970">
    <property type="component" value="Unassembled WGS sequence"/>
</dbReference>
<proteinExistence type="inferred from homology"/>
<feature type="binding site" evidence="2">
    <location>
        <position position="94"/>
    </location>
    <ligand>
        <name>Mg(2+)</name>
        <dbReference type="ChEBI" id="CHEBI:18420"/>
        <label>1</label>
        <note>catalytic</note>
    </ligand>
</feature>
<dbReference type="GO" id="GO:0007165">
    <property type="term" value="P:signal transduction"/>
    <property type="evidence" value="ECO:0007669"/>
    <property type="project" value="TreeGrafter"/>
</dbReference>
<keyword evidence="2" id="KW-0479">Metal-binding</keyword>
<feature type="binding site" evidence="2">
    <location>
        <position position="69"/>
    </location>
    <ligand>
        <name>Mg(2+)</name>
        <dbReference type="ChEBI" id="CHEBI:18420"/>
        <label>1</label>
        <note>catalytic</note>
    </ligand>
</feature>
<reference evidence="3" key="1">
    <citation type="submission" date="2017-08" db="EMBL/GenBank/DDBJ databases">
        <authorList>
            <person name="Imhoff J.F."/>
            <person name="Rahn T."/>
            <person name="Kuenzel S."/>
            <person name="Neulinger S.C."/>
        </authorList>
    </citation>
    <scope>NUCLEOTIDE SEQUENCE</scope>
    <source>
        <strain evidence="3">DSM 9154</strain>
    </source>
</reference>
<dbReference type="PANTHER" id="PTHR20854">
    <property type="entry name" value="INOSITOL MONOPHOSPHATASE"/>
    <property type="match status" value="1"/>
</dbReference>
<dbReference type="InterPro" id="IPR000760">
    <property type="entry name" value="Inositol_monophosphatase-like"/>
</dbReference>
<feature type="binding site" evidence="2">
    <location>
        <position position="92"/>
    </location>
    <ligand>
        <name>Mg(2+)</name>
        <dbReference type="ChEBI" id="CHEBI:18420"/>
        <label>1</label>
        <note>catalytic</note>
    </ligand>
</feature>
<comment type="cofactor">
    <cofactor evidence="2">
        <name>Mg(2+)</name>
        <dbReference type="ChEBI" id="CHEBI:18420"/>
    </cofactor>
</comment>
<feature type="binding site" evidence="2">
    <location>
        <position position="218"/>
    </location>
    <ligand>
        <name>Mg(2+)</name>
        <dbReference type="ChEBI" id="CHEBI:18420"/>
        <label>1</label>
        <note>catalytic</note>
    </ligand>
</feature>
<dbReference type="RefSeq" id="WP_037256277.1">
    <property type="nucleotide sequence ID" value="NZ_NRRE01000026.1"/>
</dbReference>
<gene>
    <name evidence="3" type="ORF">CKO21_11515</name>
</gene>
<dbReference type="Gene3D" id="3.30.540.10">
    <property type="entry name" value="Fructose-1,6-Bisphosphatase, subunit A, domain 1"/>
    <property type="match status" value="1"/>
</dbReference>
<dbReference type="EMBL" id="NRRE01000026">
    <property type="protein sequence ID" value="MBK1697869.1"/>
    <property type="molecule type" value="Genomic_DNA"/>
</dbReference>
<dbReference type="PRINTS" id="PR00377">
    <property type="entry name" value="IMPHPHTASES"/>
</dbReference>
<accession>A0A934QJ83</accession>
<dbReference type="Pfam" id="PF00459">
    <property type="entry name" value="Inositol_P"/>
    <property type="match status" value="1"/>
</dbReference>
<dbReference type="PANTHER" id="PTHR20854:SF4">
    <property type="entry name" value="INOSITOL-1-MONOPHOSPHATASE-RELATED"/>
    <property type="match status" value="1"/>
</dbReference>
<evidence type="ECO:0000256" key="1">
    <source>
        <dbReference type="ARBA" id="ARBA00009759"/>
    </source>
</evidence>
<sequence>MPRFDPDTVSRLIRETAETEILPRFRHLADGEVMRKQGGELVTVADEAAEARLSQLLSDHLPGSVVLGEEGAARDPSVFDRLNDSDPVWVIDPIDGTNNFAAGRETFAVMVALVQGGETLAAWIDMPARDTCIAGVAGAGATHDGERIILDQPELAAAEMSGTLNASTFATKAMARQVDKRRSRVSAVKTLGCAGAEYVRLVSGEIRFALFTKLMPWDHAPGSFILAEAGGVARLLDGHDYVPTRREGNGLLHAYSEQAWHTVYEALFGDL</sequence>
<keyword evidence="4" id="KW-1185">Reference proteome</keyword>
<dbReference type="AlphaFoldDB" id="A0A934QJ83"/>
<dbReference type="SUPFAM" id="SSF56655">
    <property type="entry name" value="Carbohydrate phosphatase"/>
    <property type="match status" value="1"/>
</dbReference>
<evidence type="ECO:0000256" key="2">
    <source>
        <dbReference type="PIRSR" id="PIRSR600760-2"/>
    </source>
</evidence>
<feature type="binding site" evidence="2">
    <location>
        <position position="95"/>
    </location>
    <ligand>
        <name>Mg(2+)</name>
        <dbReference type="ChEBI" id="CHEBI:18420"/>
        <label>1</label>
        <note>catalytic</note>
    </ligand>
</feature>
<evidence type="ECO:0000313" key="3">
    <source>
        <dbReference type="EMBL" id="MBK1697869.1"/>
    </source>
</evidence>
<keyword evidence="2" id="KW-0460">Magnesium</keyword>
<organism evidence="3 4">
    <name type="scientific">Rhodovibrio salinarum</name>
    <dbReference type="NCBI Taxonomy" id="1087"/>
    <lineage>
        <taxon>Bacteria</taxon>
        <taxon>Pseudomonadati</taxon>
        <taxon>Pseudomonadota</taxon>
        <taxon>Alphaproteobacteria</taxon>
        <taxon>Rhodospirillales</taxon>
        <taxon>Rhodovibrionaceae</taxon>
        <taxon>Rhodovibrio</taxon>
    </lineage>
</organism>
<name>A0A934QJ83_9PROT</name>
<protein>
    <submittedName>
        <fullName evidence="3">Inositol monophosphatase</fullName>
    </submittedName>
</protein>
<reference evidence="3" key="2">
    <citation type="journal article" date="2020" name="Microorganisms">
        <title>Osmotic Adaptation and Compatible Solute Biosynthesis of Phototrophic Bacteria as Revealed from Genome Analyses.</title>
        <authorList>
            <person name="Imhoff J.F."/>
            <person name="Rahn T."/>
            <person name="Kunzel S."/>
            <person name="Keller A."/>
            <person name="Neulinger S.C."/>
        </authorList>
    </citation>
    <scope>NUCLEOTIDE SEQUENCE</scope>
    <source>
        <strain evidence="3">DSM 9154</strain>
    </source>
</reference>
<comment type="similarity">
    <text evidence="1">Belongs to the inositol monophosphatase superfamily.</text>
</comment>
<evidence type="ECO:0000313" key="4">
    <source>
        <dbReference type="Proteomes" id="UP000778970"/>
    </source>
</evidence>
<dbReference type="GO" id="GO:0008934">
    <property type="term" value="F:inositol monophosphate 1-phosphatase activity"/>
    <property type="evidence" value="ECO:0007669"/>
    <property type="project" value="TreeGrafter"/>
</dbReference>